<evidence type="ECO:0000313" key="2">
    <source>
        <dbReference type="Proteomes" id="UP001162480"/>
    </source>
</evidence>
<dbReference type="Proteomes" id="UP001162480">
    <property type="component" value="Chromosome 3"/>
</dbReference>
<dbReference type="PANTHER" id="PTHR45913">
    <property type="entry name" value="EPM2A-INTERACTING PROTEIN 1"/>
    <property type="match status" value="1"/>
</dbReference>
<protein>
    <recommendedName>
        <fullName evidence="3">Zinc finger BED domain-containing protein 5-like</fullName>
    </recommendedName>
</protein>
<evidence type="ECO:0008006" key="3">
    <source>
        <dbReference type="Google" id="ProtNLM"/>
    </source>
</evidence>
<dbReference type="AlphaFoldDB" id="A0AA36AQJ6"/>
<accession>A0AA36AQJ6</accession>
<sequence>MKKMPLSNSTIFRHIDEIANDVKHQLINILQRSEFFIEVDESAVVNNQCLMMVYVRFFSDVLQPCEEMLFTEKLPLDSKDYISKRQFHQFPLLDSLKFELIDEDLTTYRNYLHDNVVERFQDVITLNSPKWYSNPFEVDAVDCEDDVREELIELQNDNDTTMRYRCNGKEGYYESLCLDLMSDGSKSHLIFY</sequence>
<dbReference type="EMBL" id="OX597816">
    <property type="protein sequence ID" value="CAI9719803.1"/>
    <property type="molecule type" value="Genomic_DNA"/>
</dbReference>
<keyword evidence="2" id="KW-1185">Reference proteome</keyword>
<reference evidence="1" key="1">
    <citation type="submission" date="2023-08" db="EMBL/GenBank/DDBJ databases">
        <authorList>
            <person name="Alioto T."/>
            <person name="Alioto T."/>
            <person name="Gomez Garrido J."/>
        </authorList>
    </citation>
    <scope>NUCLEOTIDE SEQUENCE</scope>
</reference>
<organism evidence="1 2">
    <name type="scientific">Octopus vulgaris</name>
    <name type="common">Common octopus</name>
    <dbReference type="NCBI Taxonomy" id="6645"/>
    <lineage>
        <taxon>Eukaryota</taxon>
        <taxon>Metazoa</taxon>
        <taxon>Spiralia</taxon>
        <taxon>Lophotrochozoa</taxon>
        <taxon>Mollusca</taxon>
        <taxon>Cephalopoda</taxon>
        <taxon>Coleoidea</taxon>
        <taxon>Octopodiformes</taxon>
        <taxon>Octopoda</taxon>
        <taxon>Incirrata</taxon>
        <taxon>Octopodidae</taxon>
        <taxon>Octopus</taxon>
    </lineage>
</organism>
<dbReference type="PANTHER" id="PTHR45913:SF19">
    <property type="entry name" value="LOW QUALITY PROTEIN: ZINC FINGER BED DOMAIN-CONTAINING PROTEIN 5-LIKE"/>
    <property type="match status" value="1"/>
</dbReference>
<evidence type="ECO:0000313" key="1">
    <source>
        <dbReference type="EMBL" id="CAI9719803.1"/>
    </source>
</evidence>
<name>A0AA36AQJ6_OCTVU</name>
<proteinExistence type="predicted"/>
<gene>
    <name evidence="1" type="ORF">OCTVUL_1B005395</name>
</gene>